<dbReference type="PROSITE" id="PS51043">
    <property type="entry name" value="DDHD"/>
    <property type="match status" value="1"/>
</dbReference>
<dbReference type="PANTHER" id="PTHR23509:SF48">
    <property type="entry name" value="INTRACELLULAR PHOSPHOLIPASE A1"/>
    <property type="match status" value="1"/>
</dbReference>
<feature type="region of interest" description="Disordered" evidence="2">
    <location>
        <begin position="231"/>
        <end position="361"/>
    </location>
</feature>
<dbReference type="GO" id="GO:0004620">
    <property type="term" value="F:phospholipase activity"/>
    <property type="evidence" value="ECO:0007669"/>
    <property type="project" value="TreeGrafter"/>
</dbReference>
<protein>
    <submittedName>
        <fullName evidence="5">DDHD domain-containing protein</fullName>
    </submittedName>
</protein>
<dbReference type="PANTHER" id="PTHR23509">
    <property type="entry name" value="PA-PL1 PHOSPHOLIPASE FAMILY"/>
    <property type="match status" value="1"/>
</dbReference>
<feature type="compositionally biased region" description="Basic and acidic residues" evidence="2">
    <location>
        <begin position="308"/>
        <end position="326"/>
    </location>
</feature>
<name>A0A915EM69_9BILA</name>
<accession>A0A915EM69</accession>
<feature type="compositionally biased region" description="Low complexity" evidence="2">
    <location>
        <begin position="340"/>
        <end position="352"/>
    </location>
</feature>
<dbReference type="GO" id="GO:0005737">
    <property type="term" value="C:cytoplasm"/>
    <property type="evidence" value="ECO:0007669"/>
    <property type="project" value="TreeGrafter"/>
</dbReference>
<evidence type="ECO:0000256" key="2">
    <source>
        <dbReference type="SAM" id="MobiDB-lite"/>
    </source>
</evidence>
<dbReference type="AlphaFoldDB" id="A0A915EM69"/>
<proteinExistence type="inferred from homology"/>
<feature type="compositionally biased region" description="Low complexity" evidence="2">
    <location>
        <begin position="293"/>
        <end position="306"/>
    </location>
</feature>
<sequence length="425" mass="48069">MVTLPRMSTVRTTLNSVALDIMYYQSPLYRTEIVNGVIQTLNNVYTIFMKNNPTFDGAVSIFAHSLGCVISYDILTNWSPFLLYDEFVTNAIKEHIHKDESGEEEKELLESFYNSRKKLLDKGGAMKGILIRQEQQLKFKVKYLFCVGSPLAVFIIMRGADYKTILPQKDQVERIFNIFHPYDPVAFRLEPLFHENYRYIRPLKILSYGEAKQSYDEMTYQCHKSYLKKKKKGKLPTDKSESDNKNADTNDSDSDDDCESVQSGEALQGNPKAPSGEEIAALNREGNRSFTPSIGSSSKKLWSKSKSTSKEGKDATPAKNDVKSSKAQDITPPRPPPPNMQANSSNSNQSAANDKKSADYLKKKMGEASELIEEIAILDYSLQPALTDKSYWSMLKSHFAYWTNPDVTNFVLNTIYQEPTTPPDA</sequence>
<dbReference type="InterPro" id="IPR004177">
    <property type="entry name" value="DDHD_dom"/>
</dbReference>
<feature type="compositionally biased region" description="Basic and acidic residues" evidence="2">
    <location>
        <begin position="235"/>
        <end position="248"/>
    </location>
</feature>
<keyword evidence="4" id="KW-1185">Reference proteome</keyword>
<evidence type="ECO:0000313" key="5">
    <source>
        <dbReference type="WBParaSite" id="jg7373"/>
    </source>
</evidence>
<evidence type="ECO:0000313" key="4">
    <source>
        <dbReference type="Proteomes" id="UP000887574"/>
    </source>
</evidence>
<dbReference type="InterPro" id="IPR058055">
    <property type="entry name" value="PA-PLA1"/>
</dbReference>
<comment type="similarity">
    <text evidence="1">Belongs to the PA-PLA1 family.</text>
</comment>
<dbReference type="SMART" id="SM01127">
    <property type="entry name" value="DDHD"/>
    <property type="match status" value="1"/>
</dbReference>
<dbReference type="GO" id="GO:0046872">
    <property type="term" value="F:metal ion binding"/>
    <property type="evidence" value="ECO:0007669"/>
    <property type="project" value="InterPro"/>
</dbReference>
<dbReference type="Pfam" id="PF02862">
    <property type="entry name" value="DDHD"/>
    <property type="match status" value="1"/>
</dbReference>
<dbReference type="Proteomes" id="UP000887574">
    <property type="component" value="Unplaced"/>
</dbReference>
<organism evidence="4 5">
    <name type="scientific">Ditylenchus dipsaci</name>
    <dbReference type="NCBI Taxonomy" id="166011"/>
    <lineage>
        <taxon>Eukaryota</taxon>
        <taxon>Metazoa</taxon>
        <taxon>Ecdysozoa</taxon>
        <taxon>Nematoda</taxon>
        <taxon>Chromadorea</taxon>
        <taxon>Rhabditida</taxon>
        <taxon>Tylenchina</taxon>
        <taxon>Tylenchomorpha</taxon>
        <taxon>Sphaerularioidea</taxon>
        <taxon>Anguinidae</taxon>
        <taxon>Anguininae</taxon>
        <taxon>Ditylenchus</taxon>
    </lineage>
</organism>
<reference evidence="5" key="1">
    <citation type="submission" date="2022-11" db="UniProtKB">
        <authorList>
            <consortium name="WormBaseParasite"/>
        </authorList>
    </citation>
    <scope>IDENTIFICATION</scope>
</reference>
<evidence type="ECO:0000259" key="3">
    <source>
        <dbReference type="PROSITE" id="PS51043"/>
    </source>
</evidence>
<dbReference type="WBParaSite" id="jg7373">
    <property type="protein sequence ID" value="jg7373"/>
    <property type="gene ID" value="jg7373"/>
</dbReference>
<evidence type="ECO:0000256" key="1">
    <source>
        <dbReference type="ARBA" id="ARBA00038464"/>
    </source>
</evidence>
<feature type="domain" description="DDHD" evidence="3">
    <location>
        <begin position="137"/>
        <end position="417"/>
    </location>
</feature>
<feature type="compositionally biased region" description="Acidic residues" evidence="2">
    <location>
        <begin position="250"/>
        <end position="259"/>
    </location>
</feature>